<proteinExistence type="predicted"/>
<dbReference type="Proteomes" id="UP000030856">
    <property type="component" value="Unassembled WGS sequence"/>
</dbReference>
<evidence type="ECO:0000313" key="2">
    <source>
        <dbReference type="Proteomes" id="UP000030856"/>
    </source>
</evidence>
<dbReference type="eggNOG" id="ENOG5032S0I">
    <property type="taxonomic scope" value="Bacteria"/>
</dbReference>
<name>A0A0B0H1Z6_SOVGS</name>
<comment type="caution">
    <text evidence="1">The sequence shown here is derived from an EMBL/GenBank/DDBJ whole genome shotgun (WGS) entry which is preliminary data.</text>
</comment>
<gene>
    <name evidence="1" type="ORF">JV46_24400</name>
</gene>
<dbReference type="STRING" id="2340.JV46_24400"/>
<keyword evidence="2" id="KW-1185">Reference proteome</keyword>
<sequence>MLVYIRQTLPINSYGEQQMRFLHKPIATAIILIMMMTATEAGEADVVDVNVYKTPGGLYTFHVSLLHGDTGWDHYANKWDVIDSDGNVLGTRVLHHPHENEQPFTRSLAGVAIPEGVRSVTIRGYDSVHADGGVTMSVKLP</sequence>
<protein>
    <submittedName>
        <fullName evidence="1">Uncharacterized protein</fullName>
    </submittedName>
</protein>
<organism evidence="1 2">
    <name type="scientific">Solemya velum gill symbiont</name>
    <dbReference type="NCBI Taxonomy" id="2340"/>
    <lineage>
        <taxon>Bacteria</taxon>
        <taxon>Pseudomonadati</taxon>
        <taxon>Pseudomonadota</taxon>
        <taxon>Gammaproteobacteria</taxon>
        <taxon>sulfur-oxidizing symbionts</taxon>
    </lineage>
</organism>
<reference evidence="1 2" key="1">
    <citation type="journal article" date="2014" name="BMC Genomics">
        <title>The genome of the intracellular bacterium of the coastal bivalve, Solemya velum: a blueprint for thriving in and out of symbiosis.</title>
        <authorList>
            <person name="Dmytrenko O."/>
            <person name="Russell S.L."/>
            <person name="Loo W.T."/>
            <person name="Fontanez K.M."/>
            <person name="Liao L."/>
            <person name="Roeselers G."/>
            <person name="Sharma R."/>
            <person name="Stewart F.J."/>
            <person name="Newton I.L."/>
            <person name="Woyke T."/>
            <person name="Wu D."/>
            <person name="Lang J.M."/>
            <person name="Eisen J.A."/>
            <person name="Cavanaugh C.M."/>
        </authorList>
    </citation>
    <scope>NUCLEOTIDE SEQUENCE [LARGE SCALE GENOMIC DNA]</scope>
    <source>
        <strain evidence="1 2">WH</strain>
    </source>
</reference>
<dbReference type="EMBL" id="JRAA01000003">
    <property type="protein sequence ID" value="KHF24243.1"/>
    <property type="molecule type" value="Genomic_DNA"/>
</dbReference>
<dbReference type="AlphaFoldDB" id="A0A0B0H1Z6"/>
<evidence type="ECO:0000313" key="1">
    <source>
        <dbReference type="EMBL" id="KHF24243.1"/>
    </source>
</evidence>
<accession>A0A0B0H1Z6</accession>
<dbReference type="PATRIC" id="fig|2340.3.peg.2322"/>